<protein>
    <recommendedName>
        <fullName evidence="1">HTH cro/C1-type domain-containing protein</fullName>
    </recommendedName>
</protein>
<dbReference type="OrthoDB" id="5659783at2"/>
<evidence type="ECO:0000313" key="2">
    <source>
        <dbReference type="EMBL" id="PWE56500.1"/>
    </source>
</evidence>
<dbReference type="Proteomes" id="UP000245252">
    <property type="component" value="Unassembled WGS sequence"/>
</dbReference>
<gene>
    <name evidence="2" type="ORF">DEM27_08925</name>
</gene>
<dbReference type="EMBL" id="QFBC01000003">
    <property type="protein sequence ID" value="PWE56500.1"/>
    <property type="molecule type" value="Genomic_DNA"/>
</dbReference>
<dbReference type="SUPFAM" id="SSF47413">
    <property type="entry name" value="lambda repressor-like DNA-binding domains"/>
    <property type="match status" value="1"/>
</dbReference>
<evidence type="ECO:0000259" key="1">
    <source>
        <dbReference type="PROSITE" id="PS50943"/>
    </source>
</evidence>
<dbReference type="Pfam" id="PF01381">
    <property type="entry name" value="HTH_3"/>
    <property type="match status" value="1"/>
</dbReference>
<feature type="domain" description="HTH cro/C1-type" evidence="1">
    <location>
        <begin position="100"/>
        <end position="144"/>
    </location>
</feature>
<dbReference type="CDD" id="cd00093">
    <property type="entry name" value="HTH_XRE"/>
    <property type="match status" value="1"/>
</dbReference>
<dbReference type="Gene3D" id="1.10.260.40">
    <property type="entry name" value="lambda repressor-like DNA-binding domains"/>
    <property type="match status" value="1"/>
</dbReference>
<dbReference type="SMART" id="SM00530">
    <property type="entry name" value="HTH_XRE"/>
    <property type="match status" value="1"/>
</dbReference>
<proteinExistence type="predicted"/>
<reference evidence="2 3" key="1">
    <citation type="submission" date="2018-05" db="EMBL/GenBank/DDBJ databases">
        <title>The draft genome of strain NS-104.</title>
        <authorList>
            <person name="Hang P."/>
            <person name="Jiang J."/>
        </authorList>
    </citation>
    <scope>NUCLEOTIDE SEQUENCE [LARGE SCALE GENOMIC DNA]</scope>
    <source>
        <strain evidence="2 3">NS-104</strain>
    </source>
</reference>
<dbReference type="RefSeq" id="WP_109457875.1">
    <property type="nucleotide sequence ID" value="NZ_QFBC01000003.1"/>
</dbReference>
<dbReference type="InterPro" id="IPR010982">
    <property type="entry name" value="Lambda_DNA-bd_dom_sf"/>
</dbReference>
<dbReference type="InterPro" id="IPR001387">
    <property type="entry name" value="Cro/C1-type_HTH"/>
</dbReference>
<accession>A0A2U2DT54</accession>
<keyword evidence="3" id="KW-1185">Reference proteome</keyword>
<dbReference type="GO" id="GO:0003677">
    <property type="term" value="F:DNA binding"/>
    <property type="evidence" value="ECO:0007669"/>
    <property type="project" value="InterPro"/>
</dbReference>
<organism evidence="2 3">
    <name type="scientific">Metarhizobium album</name>
    <dbReference type="NCBI Taxonomy" id="2182425"/>
    <lineage>
        <taxon>Bacteria</taxon>
        <taxon>Pseudomonadati</taxon>
        <taxon>Pseudomonadota</taxon>
        <taxon>Alphaproteobacteria</taxon>
        <taxon>Hyphomicrobiales</taxon>
        <taxon>Rhizobiaceae</taxon>
        <taxon>Metarhizobium</taxon>
    </lineage>
</organism>
<evidence type="ECO:0000313" key="3">
    <source>
        <dbReference type="Proteomes" id="UP000245252"/>
    </source>
</evidence>
<dbReference type="PROSITE" id="PS50943">
    <property type="entry name" value="HTH_CROC1"/>
    <property type="match status" value="1"/>
</dbReference>
<dbReference type="AlphaFoldDB" id="A0A2U2DT54"/>
<name>A0A2U2DT54_9HYPH</name>
<comment type="caution">
    <text evidence="2">The sequence shown here is derived from an EMBL/GenBank/DDBJ whole genome shotgun (WGS) entry which is preliminary data.</text>
</comment>
<sequence length="168" mass="18366">MNHTATMAASRMAAQQASMGLCRHFSSPFGVPLAKNCPIFIAASRIWTGRAPKKARAIHRQGKGGKTMPSLDFYRDSMSEDARDTFGGRLSLAHDLAGASLESLAACLGVKRQRVRAWESDRAEPSTRQIFLLAAFLRVSPMWLMTGIGEGPVDEDGEREMLAAKSQR</sequence>